<feature type="region of interest" description="Disordered" evidence="1">
    <location>
        <begin position="1"/>
        <end position="84"/>
    </location>
</feature>
<accession>A0A895YB93</accession>
<name>A0A895YB93_9ACTN</name>
<keyword evidence="4" id="KW-1185">Reference proteome</keyword>
<dbReference type="AlphaFoldDB" id="A0A895YB93"/>
<reference evidence="3" key="1">
    <citation type="submission" date="2021-02" db="EMBL/GenBank/DDBJ databases">
        <title>Natrosporangium hydrolyticum gen. nov., sp. nov, a haloalkaliphilic actinobacterium from a soda solonchak soil.</title>
        <authorList>
            <person name="Sorokin D.Y."/>
            <person name="Khijniak T.V."/>
            <person name="Zakharycheva A.P."/>
            <person name="Boueva O.V."/>
            <person name="Ariskina E.V."/>
            <person name="Hahnke R.L."/>
            <person name="Bunk B."/>
            <person name="Sproer C."/>
            <person name="Schumann P."/>
            <person name="Evtushenko L.I."/>
            <person name="Kublanov I.V."/>
        </authorList>
    </citation>
    <scope>NUCLEOTIDE SEQUENCE</scope>
    <source>
        <strain evidence="3">DSM 106523</strain>
    </source>
</reference>
<feature type="compositionally biased region" description="Basic and acidic residues" evidence="1">
    <location>
        <begin position="46"/>
        <end position="58"/>
    </location>
</feature>
<evidence type="ECO:0000313" key="3">
    <source>
        <dbReference type="EMBL" id="QSB15064.1"/>
    </source>
</evidence>
<keyword evidence="2" id="KW-0472">Membrane</keyword>
<protein>
    <submittedName>
        <fullName evidence="3">Uncharacterized protein</fullName>
    </submittedName>
</protein>
<dbReference type="KEGG" id="nhy:JQS43_01395"/>
<keyword evidence="2" id="KW-1133">Transmembrane helix</keyword>
<evidence type="ECO:0000256" key="2">
    <source>
        <dbReference type="SAM" id="Phobius"/>
    </source>
</evidence>
<feature type="compositionally biased region" description="Gly residues" evidence="1">
    <location>
        <begin position="1"/>
        <end position="10"/>
    </location>
</feature>
<gene>
    <name evidence="3" type="ORF">JQS43_01395</name>
</gene>
<evidence type="ECO:0000313" key="4">
    <source>
        <dbReference type="Proteomes" id="UP000662857"/>
    </source>
</evidence>
<dbReference type="Proteomes" id="UP000662857">
    <property type="component" value="Chromosome"/>
</dbReference>
<organism evidence="3 4">
    <name type="scientific">Natronosporangium hydrolyticum</name>
    <dbReference type="NCBI Taxonomy" id="2811111"/>
    <lineage>
        <taxon>Bacteria</taxon>
        <taxon>Bacillati</taxon>
        <taxon>Actinomycetota</taxon>
        <taxon>Actinomycetes</taxon>
        <taxon>Micromonosporales</taxon>
        <taxon>Micromonosporaceae</taxon>
        <taxon>Natronosporangium</taxon>
    </lineage>
</organism>
<keyword evidence="2" id="KW-0812">Transmembrane</keyword>
<dbReference type="EMBL" id="CP070499">
    <property type="protein sequence ID" value="QSB15064.1"/>
    <property type="molecule type" value="Genomic_DNA"/>
</dbReference>
<feature type="transmembrane region" description="Helical" evidence="2">
    <location>
        <begin position="87"/>
        <end position="106"/>
    </location>
</feature>
<sequence length="254" mass="26108">MATHQGGNGGEMPPEGDRPRDPDLPELPTGWGEVPDDASELSAEAEQLRAELAEERLTGRRRPPAEPADDPSGDDPEPRQPSISTPLLIMSVAVVITLISLFAMAWSGASTLPDDRNGVGTPAVDSAALPPLTLPDATGRQVILQAQTPMVLMLVEECDCQQLVSATAAAAPAGVRVVLVGHSAPPVPTGLAPGDPQPLRLADPSGAARAELSLPPPSDAATVILVDASGQIRDTVPAATSVAQYQAELTNLGS</sequence>
<proteinExistence type="predicted"/>
<evidence type="ECO:0000256" key="1">
    <source>
        <dbReference type="SAM" id="MobiDB-lite"/>
    </source>
</evidence>
<dbReference type="RefSeq" id="WP_239677232.1">
    <property type="nucleotide sequence ID" value="NZ_CP070499.1"/>
</dbReference>